<evidence type="ECO:0000256" key="1">
    <source>
        <dbReference type="PROSITE-ProRule" id="PRU00169"/>
    </source>
</evidence>
<accession>A0ABR9W475</accession>
<dbReference type="Gene3D" id="3.40.50.2300">
    <property type="match status" value="1"/>
</dbReference>
<dbReference type="PROSITE" id="PS50110">
    <property type="entry name" value="RESPONSE_REGULATORY"/>
    <property type="match status" value="1"/>
</dbReference>
<evidence type="ECO:0000259" key="2">
    <source>
        <dbReference type="PROSITE" id="PS50110"/>
    </source>
</evidence>
<dbReference type="InterPro" id="IPR011006">
    <property type="entry name" value="CheY-like_superfamily"/>
</dbReference>
<dbReference type="SUPFAM" id="SSF52172">
    <property type="entry name" value="CheY-like"/>
    <property type="match status" value="1"/>
</dbReference>
<dbReference type="Pfam" id="PF00072">
    <property type="entry name" value="Response_reg"/>
    <property type="match status" value="1"/>
</dbReference>
<dbReference type="PANTHER" id="PTHR44520:SF2">
    <property type="entry name" value="RESPONSE REGULATOR RCP1"/>
    <property type="match status" value="1"/>
</dbReference>
<sequence>MNIDGPIIVIENDLEDQFLIGETFKNLPYNNEVLFFEDGIKALEFLESTDLKPLLILSDINMPKMNGLEIRENVHNHEHANVKCIPYLFFTTGAHQQLVIDAYSTSIQGFFKKPASFEDFERTIRTIVDYWRECISPAEFL</sequence>
<evidence type="ECO:0000313" key="4">
    <source>
        <dbReference type="Proteomes" id="UP000634134"/>
    </source>
</evidence>
<organism evidence="3 4">
    <name type="scientific">Dyadobacter subterraneus</name>
    <dbReference type="NCBI Taxonomy" id="2773304"/>
    <lineage>
        <taxon>Bacteria</taxon>
        <taxon>Pseudomonadati</taxon>
        <taxon>Bacteroidota</taxon>
        <taxon>Cytophagia</taxon>
        <taxon>Cytophagales</taxon>
        <taxon>Spirosomataceae</taxon>
        <taxon>Dyadobacter</taxon>
    </lineage>
</organism>
<keyword evidence="4" id="KW-1185">Reference proteome</keyword>
<feature type="modified residue" description="4-aspartylphosphate" evidence="1">
    <location>
        <position position="59"/>
    </location>
</feature>
<gene>
    <name evidence="3" type="ORF">IEE83_00035</name>
</gene>
<name>A0ABR9W475_9BACT</name>
<dbReference type="PANTHER" id="PTHR44520">
    <property type="entry name" value="RESPONSE REGULATOR RCP1-RELATED"/>
    <property type="match status" value="1"/>
</dbReference>
<dbReference type="EMBL" id="JACYGY010000001">
    <property type="protein sequence ID" value="MBE9460256.1"/>
    <property type="molecule type" value="Genomic_DNA"/>
</dbReference>
<keyword evidence="1" id="KW-0597">Phosphoprotein</keyword>
<feature type="domain" description="Response regulatory" evidence="2">
    <location>
        <begin position="6"/>
        <end position="128"/>
    </location>
</feature>
<evidence type="ECO:0000313" key="3">
    <source>
        <dbReference type="EMBL" id="MBE9460256.1"/>
    </source>
</evidence>
<dbReference type="InterPro" id="IPR052893">
    <property type="entry name" value="TCS_response_regulator"/>
</dbReference>
<dbReference type="Proteomes" id="UP000634134">
    <property type="component" value="Unassembled WGS sequence"/>
</dbReference>
<proteinExistence type="predicted"/>
<comment type="caution">
    <text evidence="3">The sequence shown here is derived from an EMBL/GenBank/DDBJ whole genome shotgun (WGS) entry which is preliminary data.</text>
</comment>
<reference evidence="4" key="1">
    <citation type="submission" date="2023-07" db="EMBL/GenBank/DDBJ databases">
        <title>Dyadobacter sp. nov 'subterranea' isolated from contaminted grondwater.</title>
        <authorList>
            <person name="Szabo I."/>
            <person name="Al-Omari J."/>
            <person name="Szerdahelyi S.G."/>
            <person name="Rado J."/>
        </authorList>
    </citation>
    <scope>NUCLEOTIDE SEQUENCE [LARGE SCALE GENOMIC DNA]</scope>
    <source>
        <strain evidence="4">UP-52</strain>
    </source>
</reference>
<dbReference type="InterPro" id="IPR001789">
    <property type="entry name" value="Sig_transdc_resp-reg_receiver"/>
</dbReference>
<dbReference type="RefSeq" id="WP_194118599.1">
    <property type="nucleotide sequence ID" value="NZ_JACYGY010000001.1"/>
</dbReference>
<protein>
    <submittedName>
        <fullName evidence="3">Response regulator</fullName>
    </submittedName>
</protein>
<dbReference type="SMART" id="SM00448">
    <property type="entry name" value="REC"/>
    <property type="match status" value="1"/>
</dbReference>